<evidence type="ECO:0000256" key="2">
    <source>
        <dbReference type="SAM" id="SignalP"/>
    </source>
</evidence>
<reference evidence="4" key="1">
    <citation type="submission" date="2021-05" db="EMBL/GenBank/DDBJ databases">
        <authorList>
            <person name="Tigano A."/>
        </authorList>
    </citation>
    <scope>NUCLEOTIDE SEQUENCE</scope>
</reference>
<accession>A0A8S4B160</accession>
<keyword evidence="2" id="KW-0732">Signal</keyword>
<dbReference type="InterPro" id="IPR001314">
    <property type="entry name" value="Peptidase_S1A"/>
</dbReference>
<dbReference type="PRINTS" id="PR00722">
    <property type="entry name" value="CHYMOTRYPSIN"/>
</dbReference>
<dbReference type="Pfam" id="PF00089">
    <property type="entry name" value="Trypsin"/>
    <property type="match status" value="1"/>
</dbReference>
<dbReference type="InterPro" id="IPR018114">
    <property type="entry name" value="TRYPSIN_HIS"/>
</dbReference>
<gene>
    <name evidence="4" type="ORF">MMEN_LOCUS10673</name>
</gene>
<dbReference type="PROSITE" id="PS00134">
    <property type="entry name" value="TRYPSIN_HIS"/>
    <property type="match status" value="1"/>
</dbReference>
<evidence type="ECO:0000313" key="5">
    <source>
        <dbReference type="Proteomes" id="UP000677803"/>
    </source>
</evidence>
<keyword evidence="5" id="KW-1185">Reference proteome</keyword>
<feature type="signal peptide" evidence="2">
    <location>
        <begin position="1"/>
        <end position="18"/>
    </location>
</feature>
<dbReference type="EMBL" id="CAJRST010011112">
    <property type="protein sequence ID" value="CAG5923656.1"/>
    <property type="molecule type" value="Genomic_DNA"/>
</dbReference>
<evidence type="ECO:0000259" key="3">
    <source>
        <dbReference type="PROSITE" id="PS50240"/>
    </source>
</evidence>
<organism evidence="4 5">
    <name type="scientific">Menidia menidia</name>
    <name type="common">Atlantic silverside</name>
    <dbReference type="NCBI Taxonomy" id="238744"/>
    <lineage>
        <taxon>Eukaryota</taxon>
        <taxon>Metazoa</taxon>
        <taxon>Chordata</taxon>
        <taxon>Craniata</taxon>
        <taxon>Vertebrata</taxon>
        <taxon>Euteleostomi</taxon>
        <taxon>Actinopterygii</taxon>
        <taxon>Neopterygii</taxon>
        <taxon>Teleostei</taxon>
        <taxon>Neoteleostei</taxon>
        <taxon>Acanthomorphata</taxon>
        <taxon>Ovalentaria</taxon>
        <taxon>Atherinomorphae</taxon>
        <taxon>Atheriniformes</taxon>
        <taxon>Atherinopsidae</taxon>
        <taxon>Menidiinae</taxon>
        <taxon>Menidia</taxon>
    </lineage>
</organism>
<dbReference type="GO" id="GO:0004252">
    <property type="term" value="F:serine-type endopeptidase activity"/>
    <property type="evidence" value="ECO:0007669"/>
    <property type="project" value="InterPro"/>
</dbReference>
<comment type="caution">
    <text evidence="4">The sequence shown here is derived from an EMBL/GenBank/DDBJ whole genome shotgun (WGS) entry which is preliminary data.</text>
</comment>
<evidence type="ECO:0000256" key="1">
    <source>
        <dbReference type="ARBA" id="ARBA00023157"/>
    </source>
</evidence>
<name>A0A8S4B160_9TELE</name>
<dbReference type="InterPro" id="IPR009003">
    <property type="entry name" value="Peptidase_S1_PA"/>
</dbReference>
<evidence type="ECO:0000313" key="4">
    <source>
        <dbReference type="EMBL" id="CAG5923656.1"/>
    </source>
</evidence>
<dbReference type="Proteomes" id="UP000677803">
    <property type="component" value="Unassembled WGS sequence"/>
</dbReference>
<dbReference type="SMART" id="SM00020">
    <property type="entry name" value="Tryp_SPc"/>
    <property type="match status" value="1"/>
</dbReference>
<dbReference type="OrthoDB" id="8440449at2759"/>
<sequence>MMKPCLVLVLFLAGAALADIEKRITGSKACDKDRQYHVQVESVQGGKSCGGALLNARWVITASHCAEQVVNVRIGLNNQVSVFTKAWSFVKGSSKKLQQQISLAQQFTFKDDEGKPHDIMLIKLNEDVSANLPVIELPPVECTRPEQKQKVEIGGMGPKKSGGKAEKSVRCATTEISECGENDKPAEKYHSDESTTMCAQKPAVETCFGDAGSAVEYNNVLHGIIVSEPADKCVNPIVMLDVCFYRKWIDETMLK</sequence>
<keyword evidence="1" id="KW-1015">Disulfide bond</keyword>
<dbReference type="PANTHER" id="PTHR24271">
    <property type="entry name" value="KALLIKREIN-RELATED"/>
    <property type="match status" value="1"/>
</dbReference>
<feature type="chain" id="PRO_5035812139" evidence="2">
    <location>
        <begin position="19"/>
        <end position="255"/>
    </location>
</feature>
<dbReference type="AlphaFoldDB" id="A0A8S4B160"/>
<dbReference type="InterPro" id="IPR043504">
    <property type="entry name" value="Peptidase_S1_PA_chymotrypsin"/>
</dbReference>
<dbReference type="GO" id="GO:0006508">
    <property type="term" value="P:proteolysis"/>
    <property type="evidence" value="ECO:0007669"/>
    <property type="project" value="InterPro"/>
</dbReference>
<dbReference type="InterPro" id="IPR001254">
    <property type="entry name" value="Trypsin_dom"/>
</dbReference>
<dbReference type="Gene3D" id="2.40.10.10">
    <property type="entry name" value="Trypsin-like serine proteases"/>
    <property type="match status" value="1"/>
</dbReference>
<dbReference type="PROSITE" id="PS50240">
    <property type="entry name" value="TRYPSIN_DOM"/>
    <property type="match status" value="1"/>
</dbReference>
<dbReference type="SUPFAM" id="SSF50494">
    <property type="entry name" value="Trypsin-like serine proteases"/>
    <property type="match status" value="1"/>
</dbReference>
<feature type="domain" description="Peptidase S1" evidence="3">
    <location>
        <begin position="24"/>
        <end position="254"/>
    </location>
</feature>
<proteinExistence type="predicted"/>
<dbReference type="PANTHER" id="PTHR24271:SF96">
    <property type="entry name" value="GRANZYME A-RELATED"/>
    <property type="match status" value="1"/>
</dbReference>
<protein>
    <submittedName>
        <fullName evidence="4">(Atlantic silverside) hypothetical protein</fullName>
    </submittedName>
</protein>